<accession>A0A811LA62</accession>
<dbReference type="CDD" id="cd00223">
    <property type="entry name" value="TOPRIM_TopoIIB_SPO"/>
    <property type="match status" value="1"/>
</dbReference>
<reference evidence="13" key="1">
    <citation type="submission" date="2020-09" db="EMBL/GenBank/DDBJ databases">
        <authorList>
            <person name="Kikuchi T."/>
        </authorList>
    </citation>
    <scope>NUCLEOTIDE SEQUENCE</scope>
    <source>
        <strain evidence="13">SH1</strain>
    </source>
</reference>
<feature type="domain" description="Spo11/DNA topoisomerase VI subunit A N-terminal" evidence="11">
    <location>
        <begin position="90"/>
        <end position="151"/>
    </location>
</feature>
<evidence type="ECO:0000313" key="13">
    <source>
        <dbReference type="EMBL" id="CAD5226217.1"/>
    </source>
</evidence>
<evidence type="ECO:0000313" key="14">
    <source>
        <dbReference type="Proteomes" id="UP000614601"/>
    </source>
</evidence>
<dbReference type="GO" id="GO:0042138">
    <property type="term" value="P:meiotic DNA double-strand break formation"/>
    <property type="evidence" value="ECO:0007669"/>
    <property type="project" value="TreeGrafter"/>
</dbReference>
<dbReference type="InterPro" id="IPR013049">
    <property type="entry name" value="Spo11/TopoVI_A_N"/>
</dbReference>
<proteinExistence type="inferred from homology"/>
<protein>
    <recommendedName>
        <fullName evidence="4">DNA topoisomerase (ATP-hydrolyzing)</fullName>
        <ecNumber evidence="4">5.6.2.2</ecNumber>
    </recommendedName>
</protein>
<evidence type="ECO:0000256" key="6">
    <source>
        <dbReference type="ARBA" id="ARBA00022842"/>
    </source>
</evidence>
<dbReference type="InterPro" id="IPR002815">
    <property type="entry name" value="Spo11/TopoVI_A"/>
</dbReference>
<dbReference type="InterPro" id="IPR034136">
    <property type="entry name" value="TOPRIM_Topo6A/Spo11"/>
</dbReference>
<evidence type="ECO:0000259" key="12">
    <source>
        <dbReference type="Pfam" id="PF21180"/>
    </source>
</evidence>
<keyword evidence="8 10" id="KW-0238">DNA-binding</keyword>
<dbReference type="EMBL" id="CAJFDH010000005">
    <property type="protein sequence ID" value="CAD5226217.1"/>
    <property type="molecule type" value="Genomic_DNA"/>
</dbReference>
<evidence type="ECO:0000256" key="5">
    <source>
        <dbReference type="ARBA" id="ARBA00022723"/>
    </source>
</evidence>
<dbReference type="PROSITE" id="PS52041">
    <property type="entry name" value="TOPO_IIB"/>
    <property type="match status" value="1"/>
</dbReference>
<dbReference type="EMBL" id="CAJFCW020000005">
    <property type="protein sequence ID" value="CAG9121916.1"/>
    <property type="molecule type" value="Genomic_DNA"/>
</dbReference>
<evidence type="ECO:0000259" key="11">
    <source>
        <dbReference type="Pfam" id="PF04406"/>
    </source>
</evidence>
<dbReference type="EC" id="5.6.2.2" evidence="4"/>
<evidence type="ECO:0000256" key="3">
    <source>
        <dbReference type="ARBA" id="ARBA00006559"/>
    </source>
</evidence>
<keyword evidence="9 10" id="KW-0413">Isomerase</keyword>
<organism evidence="13 14">
    <name type="scientific">Bursaphelenchus okinawaensis</name>
    <dbReference type="NCBI Taxonomy" id="465554"/>
    <lineage>
        <taxon>Eukaryota</taxon>
        <taxon>Metazoa</taxon>
        <taxon>Ecdysozoa</taxon>
        <taxon>Nematoda</taxon>
        <taxon>Chromadorea</taxon>
        <taxon>Rhabditida</taxon>
        <taxon>Tylenchina</taxon>
        <taxon>Tylenchomorpha</taxon>
        <taxon>Aphelenchoidea</taxon>
        <taxon>Aphelenchoididae</taxon>
        <taxon>Bursaphelenchus</taxon>
    </lineage>
</organism>
<dbReference type="InterPro" id="IPR036078">
    <property type="entry name" value="Spo11/TopoVI_A_sf"/>
</dbReference>
<feature type="active site" description="O-(5'-phospho-DNA)-tyrosine intermediate" evidence="10">
    <location>
        <position position="118"/>
    </location>
</feature>
<evidence type="ECO:0000256" key="2">
    <source>
        <dbReference type="ARBA" id="ARBA00001946"/>
    </source>
</evidence>
<gene>
    <name evidence="13" type="ORF">BOKJ2_LOCUS11967</name>
</gene>
<comment type="similarity">
    <text evidence="3 10">Belongs to the TOP6A family.</text>
</comment>
<dbReference type="PANTHER" id="PTHR10848">
    <property type="entry name" value="MEIOTIC RECOMBINATION PROTEIN SPO11"/>
    <property type="match status" value="1"/>
</dbReference>
<dbReference type="Pfam" id="PF04406">
    <property type="entry name" value="TP6A_N"/>
    <property type="match status" value="1"/>
</dbReference>
<keyword evidence="6" id="KW-0460">Magnesium</keyword>
<dbReference type="Proteomes" id="UP000783686">
    <property type="component" value="Unassembled WGS sequence"/>
</dbReference>
<evidence type="ECO:0000256" key="8">
    <source>
        <dbReference type="ARBA" id="ARBA00023125"/>
    </source>
</evidence>
<dbReference type="PANTHER" id="PTHR10848:SF0">
    <property type="entry name" value="MEIOTIC RECOMBINATION PROTEIN SPO11"/>
    <property type="match status" value="1"/>
</dbReference>
<name>A0A811LA62_9BILA</name>
<evidence type="ECO:0000256" key="4">
    <source>
        <dbReference type="ARBA" id="ARBA00012895"/>
    </source>
</evidence>
<evidence type="ECO:0000256" key="7">
    <source>
        <dbReference type="ARBA" id="ARBA00023029"/>
    </source>
</evidence>
<dbReference type="PRINTS" id="PR01550">
    <property type="entry name" value="TOP6AFAMILY"/>
</dbReference>
<dbReference type="GO" id="GO:0003677">
    <property type="term" value="F:DNA binding"/>
    <property type="evidence" value="ECO:0007669"/>
    <property type="project" value="UniProtKB-UniRule"/>
</dbReference>
<comment type="catalytic activity">
    <reaction evidence="1 10">
        <text>ATP-dependent breakage, passage and rejoining of double-stranded DNA.</text>
        <dbReference type="EC" id="5.6.2.2"/>
    </reaction>
</comment>
<dbReference type="OrthoDB" id="5377392at2759"/>
<dbReference type="AlphaFoldDB" id="A0A811LA62"/>
<dbReference type="Gene3D" id="3.40.1360.10">
    <property type="match status" value="1"/>
</dbReference>
<dbReference type="Pfam" id="PF21180">
    <property type="entry name" value="TOP6A-Spo11_Toprim"/>
    <property type="match status" value="1"/>
</dbReference>
<dbReference type="GO" id="GO:0046872">
    <property type="term" value="F:metal ion binding"/>
    <property type="evidence" value="ECO:0007669"/>
    <property type="project" value="UniProtKB-KW"/>
</dbReference>
<dbReference type="SUPFAM" id="SSF56726">
    <property type="entry name" value="DNA topoisomerase IV, alpha subunit"/>
    <property type="match status" value="1"/>
</dbReference>
<keyword evidence="7 10" id="KW-0799">Topoisomerase</keyword>
<dbReference type="GO" id="GO:0007131">
    <property type="term" value="P:reciprocal meiotic recombination"/>
    <property type="evidence" value="ECO:0007669"/>
    <property type="project" value="TreeGrafter"/>
</dbReference>
<dbReference type="GO" id="GO:0000706">
    <property type="term" value="P:meiotic DNA double-strand break processing"/>
    <property type="evidence" value="ECO:0007669"/>
    <property type="project" value="TreeGrafter"/>
</dbReference>
<dbReference type="GO" id="GO:0000228">
    <property type="term" value="C:nuclear chromosome"/>
    <property type="evidence" value="ECO:0007669"/>
    <property type="project" value="TreeGrafter"/>
</dbReference>
<dbReference type="GO" id="GO:0003918">
    <property type="term" value="F:DNA topoisomerase type II (double strand cut, ATP-hydrolyzing) activity"/>
    <property type="evidence" value="ECO:0007669"/>
    <property type="project" value="UniProtKB-UniRule"/>
</dbReference>
<keyword evidence="5" id="KW-0479">Metal-binding</keyword>
<dbReference type="Gene3D" id="1.10.10.10">
    <property type="entry name" value="Winged helix-like DNA-binding domain superfamily/Winged helix DNA-binding domain"/>
    <property type="match status" value="1"/>
</dbReference>
<sequence>MSKRDHTDDFFVFEPVTSADSPKIRRELIHNIEGTILMFLQKLNTFTGDGTIGKGGKRRRSSVLVRNIVIKSRVKGSKTSFVLSHRGICRFTRQFVALCQVYSLLIRDRKASKRDLYYEFKKVYMDSQVYLDNAISKICRFYHKPRHCFNVTSTSRGFAQGSLILTSEAGAEINFKPYPVAIGSELTHFNNVNMMADVILVVEKDTVFKRLVDDGIFDVIPNVLLVTGRGFPDICTRTFLRWLMDQNPVYLFGLVDCDPYGLSIYSTYKYGAVRSEIEANGCKLTEILLIGLFMDEVVQMNLADVHKLRITAHDKRRLQKIQNIAKIKKDDMLYEQARQMIEAGFKVELEALASKEPDFLLQKLILPKLRPYI</sequence>
<comment type="cofactor">
    <cofactor evidence="2">
        <name>Mg(2+)</name>
        <dbReference type="ChEBI" id="CHEBI:18420"/>
    </cofactor>
</comment>
<evidence type="ECO:0000256" key="10">
    <source>
        <dbReference type="PROSITE-ProRule" id="PRU01385"/>
    </source>
</evidence>
<feature type="domain" description="Topoisomerase 6 subunit A/Spo11 TOPRIM" evidence="12">
    <location>
        <begin position="198"/>
        <end position="369"/>
    </location>
</feature>
<dbReference type="GO" id="GO:0005524">
    <property type="term" value="F:ATP binding"/>
    <property type="evidence" value="ECO:0007669"/>
    <property type="project" value="InterPro"/>
</dbReference>
<dbReference type="InterPro" id="IPR036388">
    <property type="entry name" value="WH-like_DNA-bd_sf"/>
</dbReference>
<evidence type="ECO:0000256" key="1">
    <source>
        <dbReference type="ARBA" id="ARBA00000185"/>
    </source>
</evidence>
<keyword evidence="14" id="KW-1185">Reference proteome</keyword>
<comment type="caution">
    <text evidence="13">The sequence shown here is derived from an EMBL/GenBank/DDBJ whole genome shotgun (WGS) entry which is preliminary data.</text>
</comment>
<evidence type="ECO:0000256" key="9">
    <source>
        <dbReference type="ARBA" id="ARBA00023235"/>
    </source>
</evidence>
<dbReference type="Proteomes" id="UP000614601">
    <property type="component" value="Unassembled WGS sequence"/>
</dbReference>